<dbReference type="PANTHER" id="PTHR30177:SF4">
    <property type="entry name" value="OSMOPROTECTANT IMPORT PERMEASE PROTEIN OSMW"/>
    <property type="match status" value="1"/>
</dbReference>
<dbReference type="EMBL" id="CP144914">
    <property type="protein sequence ID" value="WWD80180.1"/>
    <property type="molecule type" value="Genomic_DNA"/>
</dbReference>
<dbReference type="Proteomes" id="UP000321816">
    <property type="component" value="Chromosome"/>
</dbReference>
<evidence type="ECO:0000256" key="7">
    <source>
        <dbReference type="ARBA" id="ARBA00023136"/>
    </source>
</evidence>
<accession>A0A5C7FG70</accession>
<evidence type="ECO:0000256" key="5">
    <source>
        <dbReference type="ARBA" id="ARBA00022970"/>
    </source>
</evidence>
<feature type="transmembrane region" description="Helical" evidence="8">
    <location>
        <begin position="210"/>
        <end position="230"/>
    </location>
</feature>
<comment type="similarity">
    <text evidence="2">Belongs to the binding-protein-dependent transport system permease family. CysTW subfamily.</text>
</comment>
<keyword evidence="7 8" id="KW-0472">Membrane</keyword>
<dbReference type="GO" id="GO:0006865">
    <property type="term" value="P:amino acid transport"/>
    <property type="evidence" value="ECO:0007669"/>
    <property type="project" value="UniProtKB-KW"/>
</dbReference>
<evidence type="ECO:0000256" key="3">
    <source>
        <dbReference type="ARBA" id="ARBA00022448"/>
    </source>
</evidence>
<name>A0A5C7FG70_9BACI</name>
<organism evidence="10 11">
    <name type="scientific">Alkalicoccus halolimnae</name>
    <dbReference type="NCBI Taxonomy" id="1667239"/>
    <lineage>
        <taxon>Bacteria</taxon>
        <taxon>Bacillati</taxon>
        <taxon>Bacillota</taxon>
        <taxon>Bacilli</taxon>
        <taxon>Bacillales</taxon>
        <taxon>Bacillaceae</taxon>
        <taxon>Alkalicoccus</taxon>
    </lineage>
</organism>
<reference evidence="10 11" key="1">
    <citation type="submission" date="2024-01" db="EMBL/GenBank/DDBJ databases">
        <title>Complete Genome Sequence of Alkalicoccus halolimnae BZ-SZ-XJ29T, a Moderately Halophilic Bacterium Isolated from a Salt Lake.</title>
        <authorList>
            <person name="Zhao B."/>
        </authorList>
    </citation>
    <scope>NUCLEOTIDE SEQUENCE [LARGE SCALE GENOMIC DNA]</scope>
    <source>
        <strain evidence="10 11">BZ-SZ-XJ29</strain>
    </source>
</reference>
<comment type="subcellular location">
    <subcellularLocation>
        <location evidence="1 8">Cell membrane</location>
        <topology evidence="1 8">Multi-pass membrane protein</topology>
    </subcellularLocation>
</comment>
<dbReference type="InterPro" id="IPR051204">
    <property type="entry name" value="ABC_transp_perm/SBD"/>
</dbReference>
<feature type="transmembrane region" description="Helical" evidence="8">
    <location>
        <begin position="52"/>
        <end position="72"/>
    </location>
</feature>
<evidence type="ECO:0000256" key="8">
    <source>
        <dbReference type="RuleBase" id="RU363032"/>
    </source>
</evidence>
<dbReference type="GO" id="GO:0031460">
    <property type="term" value="P:glycine betaine transport"/>
    <property type="evidence" value="ECO:0007669"/>
    <property type="project" value="TreeGrafter"/>
</dbReference>
<feature type="transmembrane region" description="Helical" evidence="8">
    <location>
        <begin position="93"/>
        <end position="120"/>
    </location>
</feature>
<evidence type="ECO:0000256" key="1">
    <source>
        <dbReference type="ARBA" id="ARBA00004651"/>
    </source>
</evidence>
<dbReference type="FunFam" id="1.10.3720.10:FF:000001">
    <property type="entry name" value="Glycine betaine ABC transporter, permease"/>
    <property type="match status" value="1"/>
</dbReference>
<feature type="transmembrane region" description="Helical" evidence="8">
    <location>
        <begin position="7"/>
        <end position="27"/>
    </location>
</feature>
<sequence>MNKKAMIAWIVKLIFWGVIISFFWWVFSNNMFSQLTENPDQFLGLLSRHLQIVLISSSLALATAIPAGILMTRKNYQKYEWLFVNTANLGQTIPSIAILALAMGFLGIGIQAAILALYVYSLLPILQNTIAGLKSVNPAAKDAALGMGMTPGQILFKIELPMAANSIIAGIRTAIVLNIGTTALAYLIGGGGLGVWIFTGIQLFDNTYLISGAVPVTLLAVTVDQLFRLLQFFMVPKGIRLAQKAAVNAV</sequence>
<dbReference type="CDD" id="cd06261">
    <property type="entry name" value="TM_PBP2"/>
    <property type="match status" value="1"/>
</dbReference>
<evidence type="ECO:0000259" key="9">
    <source>
        <dbReference type="PROSITE" id="PS50928"/>
    </source>
</evidence>
<dbReference type="GO" id="GO:0055085">
    <property type="term" value="P:transmembrane transport"/>
    <property type="evidence" value="ECO:0007669"/>
    <property type="project" value="InterPro"/>
</dbReference>
<evidence type="ECO:0000313" key="10">
    <source>
        <dbReference type="EMBL" id="WWD80180.1"/>
    </source>
</evidence>
<dbReference type="PANTHER" id="PTHR30177">
    <property type="entry name" value="GLYCINE BETAINE/L-PROLINE TRANSPORT SYSTEM PERMEASE PROTEIN PROW"/>
    <property type="match status" value="1"/>
</dbReference>
<dbReference type="OrthoDB" id="9801163at2"/>
<dbReference type="InterPro" id="IPR035906">
    <property type="entry name" value="MetI-like_sf"/>
</dbReference>
<dbReference type="InterPro" id="IPR000515">
    <property type="entry name" value="MetI-like"/>
</dbReference>
<dbReference type="GO" id="GO:0005886">
    <property type="term" value="C:plasma membrane"/>
    <property type="evidence" value="ECO:0007669"/>
    <property type="project" value="UniProtKB-SubCell"/>
</dbReference>
<feature type="domain" description="ABC transmembrane type-1" evidence="9">
    <location>
        <begin position="46"/>
        <end position="227"/>
    </location>
</feature>
<feature type="transmembrane region" description="Helical" evidence="8">
    <location>
        <begin position="183"/>
        <end position="204"/>
    </location>
</feature>
<dbReference type="KEGG" id="ahal:FTX54_001010"/>
<evidence type="ECO:0000256" key="6">
    <source>
        <dbReference type="ARBA" id="ARBA00022989"/>
    </source>
</evidence>
<feature type="transmembrane region" description="Helical" evidence="8">
    <location>
        <begin position="154"/>
        <end position="171"/>
    </location>
</feature>
<dbReference type="SUPFAM" id="SSF161098">
    <property type="entry name" value="MetI-like"/>
    <property type="match status" value="1"/>
</dbReference>
<evidence type="ECO:0000256" key="2">
    <source>
        <dbReference type="ARBA" id="ARBA00007069"/>
    </source>
</evidence>
<keyword evidence="11" id="KW-1185">Reference proteome</keyword>
<dbReference type="PROSITE" id="PS50928">
    <property type="entry name" value="ABC_TM1"/>
    <property type="match status" value="1"/>
</dbReference>
<protein>
    <submittedName>
        <fullName evidence="10">ABC transporter permease</fullName>
    </submittedName>
</protein>
<dbReference type="Gene3D" id="1.10.3720.10">
    <property type="entry name" value="MetI-like"/>
    <property type="match status" value="1"/>
</dbReference>
<dbReference type="Pfam" id="PF00528">
    <property type="entry name" value="BPD_transp_1"/>
    <property type="match status" value="1"/>
</dbReference>
<keyword evidence="6 8" id="KW-1133">Transmembrane helix</keyword>
<evidence type="ECO:0000313" key="11">
    <source>
        <dbReference type="Proteomes" id="UP000321816"/>
    </source>
</evidence>
<dbReference type="AlphaFoldDB" id="A0A5C7FG70"/>
<keyword evidence="5" id="KW-0029">Amino-acid transport</keyword>
<keyword evidence="4 8" id="KW-0812">Transmembrane</keyword>
<gene>
    <name evidence="10" type="ORF">FTX54_001010</name>
</gene>
<proteinExistence type="inferred from homology"/>
<evidence type="ECO:0000256" key="4">
    <source>
        <dbReference type="ARBA" id="ARBA00022692"/>
    </source>
</evidence>
<keyword evidence="3 8" id="KW-0813">Transport</keyword>
<dbReference type="RefSeq" id="WP_147804535.1">
    <property type="nucleotide sequence ID" value="NZ_CP144914.1"/>
</dbReference>